<dbReference type="Proteomes" id="UP000278962">
    <property type="component" value="Unassembled WGS sequence"/>
</dbReference>
<evidence type="ECO:0000256" key="1">
    <source>
        <dbReference type="ARBA" id="ARBA00022448"/>
    </source>
</evidence>
<keyword evidence="1" id="KW-0813">Transport</keyword>
<dbReference type="InterPro" id="IPR002477">
    <property type="entry name" value="Peptidoglycan-bd-like"/>
</dbReference>
<evidence type="ECO:0000313" key="3">
    <source>
        <dbReference type="EMBL" id="RKQ93597.1"/>
    </source>
</evidence>
<evidence type="ECO:0000313" key="4">
    <source>
        <dbReference type="Proteomes" id="UP000278962"/>
    </source>
</evidence>
<dbReference type="RefSeq" id="WP_121251869.1">
    <property type="nucleotide sequence ID" value="NZ_RBIL01000001.1"/>
</dbReference>
<sequence length="347" mass="36374">MLRRLIVGVLVVAVLGAAAGTVLLVPKGDSARPAPVTVTTAAVTSGRVVSETKAIGTLAYPARGPVLAGAAGVVTWLPKAGAVVRRGDLLYTLDARPAVLLRGEQPAYRTFAKGMSDGQDVLQLETNLAALGHFRGDVDRHFSAWTVAAIKRWQRALGVWPSGRLDRSAVWFAPESVRVARREARLGAAVAPGQPLYATSATRRVVRVDVALEDQRLARVGRRVTVELPAGGEARGRVTSAGAPRQRSSESGTSVVVPVTVGLRVPRAAAAFAQATVTVRFRSRSREDVLTVPVGALVPLGPERFGVEVPAGSTTRRIPVRVGAFVAGRVEVSGRGIAPGVRVVVPS</sequence>
<accession>A0A660LEQ9</accession>
<keyword evidence="4" id="KW-1185">Reference proteome</keyword>
<protein>
    <submittedName>
        <fullName evidence="3">Multidrug efflux pump subunit AcrA (Membrane-fusion protein)</fullName>
    </submittedName>
</protein>
<dbReference type="EMBL" id="RBIL01000001">
    <property type="protein sequence ID" value="RKQ93597.1"/>
    <property type="molecule type" value="Genomic_DNA"/>
</dbReference>
<name>A0A660LEQ9_9ACTN</name>
<dbReference type="InterPro" id="IPR051909">
    <property type="entry name" value="MFP_Cation_Efflux"/>
</dbReference>
<proteinExistence type="predicted"/>
<dbReference type="GO" id="GO:0046914">
    <property type="term" value="F:transition metal ion binding"/>
    <property type="evidence" value="ECO:0007669"/>
    <property type="project" value="TreeGrafter"/>
</dbReference>
<dbReference type="OrthoDB" id="3268648at2"/>
<dbReference type="Gene3D" id="1.10.101.10">
    <property type="entry name" value="PGBD-like superfamily/PGBD"/>
    <property type="match status" value="1"/>
</dbReference>
<dbReference type="GO" id="GO:0060003">
    <property type="term" value="P:copper ion export"/>
    <property type="evidence" value="ECO:0007669"/>
    <property type="project" value="TreeGrafter"/>
</dbReference>
<reference evidence="3 4" key="1">
    <citation type="submission" date="2018-10" db="EMBL/GenBank/DDBJ databases">
        <title>Genomic Encyclopedia of Archaeal and Bacterial Type Strains, Phase II (KMG-II): from individual species to whole genera.</title>
        <authorList>
            <person name="Goeker M."/>
        </authorList>
    </citation>
    <scope>NUCLEOTIDE SEQUENCE [LARGE SCALE GENOMIC DNA]</scope>
    <source>
        <strain evidence="3 4">DSM 14954</strain>
    </source>
</reference>
<comment type="caution">
    <text evidence="3">The sequence shown here is derived from an EMBL/GenBank/DDBJ whole genome shotgun (WGS) entry which is preliminary data.</text>
</comment>
<feature type="domain" description="Peptidoglycan binding-like" evidence="2">
    <location>
        <begin position="118"/>
        <end position="167"/>
    </location>
</feature>
<dbReference type="GO" id="GO:0030288">
    <property type="term" value="C:outer membrane-bounded periplasmic space"/>
    <property type="evidence" value="ECO:0007669"/>
    <property type="project" value="TreeGrafter"/>
</dbReference>
<organism evidence="3 4">
    <name type="scientific">Solirubrobacter pauli</name>
    <dbReference type="NCBI Taxonomy" id="166793"/>
    <lineage>
        <taxon>Bacteria</taxon>
        <taxon>Bacillati</taxon>
        <taxon>Actinomycetota</taxon>
        <taxon>Thermoleophilia</taxon>
        <taxon>Solirubrobacterales</taxon>
        <taxon>Solirubrobacteraceae</taxon>
        <taxon>Solirubrobacter</taxon>
    </lineage>
</organism>
<evidence type="ECO:0000259" key="2">
    <source>
        <dbReference type="Pfam" id="PF01471"/>
    </source>
</evidence>
<gene>
    <name evidence="3" type="ORF">C8N24_3467</name>
</gene>
<dbReference type="GO" id="GO:0015679">
    <property type="term" value="P:plasma membrane copper ion transport"/>
    <property type="evidence" value="ECO:0007669"/>
    <property type="project" value="TreeGrafter"/>
</dbReference>
<dbReference type="PANTHER" id="PTHR30097:SF4">
    <property type="entry name" value="SLR6042 PROTEIN"/>
    <property type="match status" value="1"/>
</dbReference>
<dbReference type="PANTHER" id="PTHR30097">
    <property type="entry name" value="CATION EFFLUX SYSTEM PROTEIN CUSB"/>
    <property type="match status" value="1"/>
</dbReference>
<dbReference type="InterPro" id="IPR036366">
    <property type="entry name" value="PGBDSf"/>
</dbReference>
<dbReference type="InterPro" id="IPR036365">
    <property type="entry name" value="PGBD-like_sf"/>
</dbReference>
<dbReference type="Pfam" id="PF01471">
    <property type="entry name" value="PG_binding_1"/>
    <property type="match status" value="1"/>
</dbReference>
<dbReference type="AlphaFoldDB" id="A0A660LEQ9"/>
<dbReference type="Gene3D" id="2.40.420.20">
    <property type="match status" value="1"/>
</dbReference>
<dbReference type="SUPFAM" id="SSF47090">
    <property type="entry name" value="PGBD-like"/>
    <property type="match status" value="1"/>
</dbReference>